<dbReference type="EMBL" id="NBNE01016196">
    <property type="protein sequence ID" value="OWY93373.1"/>
    <property type="molecule type" value="Genomic_DNA"/>
</dbReference>
<organism evidence="1 2">
    <name type="scientific">Phytophthora megakarya</name>
    <dbReference type="NCBI Taxonomy" id="4795"/>
    <lineage>
        <taxon>Eukaryota</taxon>
        <taxon>Sar</taxon>
        <taxon>Stramenopiles</taxon>
        <taxon>Oomycota</taxon>
        <taxon>Peronosporomycetes</taxon>
        <taxon>Peronosporales</taxon>
        <taxon>Peronosporaceae</taxon>
        <taxon>Phytophthora</taxon>
    </lineage>
</organism>
<reference evidence="2" key="1">
    <citation type="submission" date="2017-03" db="EMBL/GenBank/DDBJ databases">
        <title>Phytopthora megakarya and P. palmivora, two closely related causual agents of cacao black pod achieved similar genome size and gene model numbers by different mechanisms.</title>
        <authorList>
            <person name="Ali S."/>
            <person name="Shao J."/>
            <person name="Larry D.J."/>
            <person name="Kronmiller B."/>
            <person name="Shen D."/>
            <person name="Strem M.D."/>
            <person name="Melnick R.L."/>
            <person name="Guiltinan M.J."/>
            <person name="Tyler B.M."/>
            <person name="Meinhardt L.W."/>
            <person name="Bailey B.A."/>
        </authorList>
    </citation>
    <scope>NUCLEOTIDE SEQUENCE [LARGE SCALE GENOMIC DNA]</scope>
    <source>
        <strain evidence="2">zdho120</strain>
    </source>
</reference>
<gene>
    <name evidence="1" type="ORF">PHMEG_00037257</name>
</gene>
<protein>
    <submittedName>
        <fullName evidence="1">Uncharacterized protein</fullName>
    </submittedName>
</protein>
<dbReference type="Proteomes" id="UP000198211">
    <property type="component" value="Unassembled WGS sequence"/>
</dbReference>
<sequence>MDMFGFMDDVTLNIYLWMRWIIQRNLSVSEVENKLTREVVTIKPIAVWTLNTFMWYVACKVGQKLATEMG</sequence>
<comment type="caution">
    <text evidence="1">The sequence shown here is derived from an EMBL/GenBank/DDBJ whole genome shotgun (WGS) entry which is preliminary data.</text>
</comment>
<accession>A0A225UK67</accession>
<name>A0A225UK67_9STRA</name>
<evidence type="ECO:0000313" key="1">
    <source>
        <dbReference type="EMBL" id="OWY93373.1"/>
    </source>
</evidence>
<dbReference type="AlphaFoldDB" id="A0A225UK67"/>
<dbReference type="OrthoDB" id="117480at2759"/>
<keyword evidence="2" id="KW-1185">Reference proteome</keyword>
<proteinExistence type="predicted"/>
<evidence type="ECO:0000313" key="2">
    <source>
        <dbReference type="Proteomes" id="UP000198211"/>
    </source>
</evidence>